<gene>
    <name evidence="1" type="ORF">BV22DRAFT_1018795</name>
</gene>
<keyword evidence="2" id="KW-1185">Reference proteome</keyword>
<evidence type="ECO:0000313" key="1">
    <source>
        <dbReference type="EMBL" id="KAH7921716.1"/>
    </source>
</evidence>
<protein>
    <submittedName>
        <fullName evidence="1">Uncharacterized protein</fullName>
    </submittedName>
</protein>
<organism evidence="1 2">
    <name type="scientific">Leucogyrophana mollusca</name>
    <dbReference type="NCBI Taxonomy" id="85980"/>
    <lineage>
        <taxon>Eukaryota</taxon>
        <taxon>Fungi</taxon>
        <taxon>Dikarya</taxon>
        <taxon>Basidiomycota</taxon>
        <taxon>Agaricomycotina</taxon>
        <taxon>Agaricomycetes</taxon>
        <taxon>Agaricomycetidae</taxon>
        <taxon>Boletales</taxon>
        <taxon>Boletales incertae sedis</taxon>
        <taxon>Leucogyrophana</taxon>
    </lineage>
</organism>
<dbReference type="EMBL" id="MU266514">
    <property type="protein sequence ID" value="KAH7921716.1"/>
    <property type="molecule type" value="Genomic_DNA"/>
</dbReference>
<reference evidence="1" key="1">
    <citation type="journal article" date="2021" name="New Phytol.">
        <title>Evolutionary innovations through gain and loss of genes in the ectomycorrhizal Boletales.</title>
        <authorList>
            <person name="Wu G."/>
            <person name="Miyauchi S."/>
            <person name="Morin E."/>
            <person name="Kuo A."/>
            <person name="Drula E."/>
            <person name="Varga T."/>
            <person name="Kohler A."/>
            <person name="Feng B."/>
            <person name="Cao Y."/>
            <person name="Lipzen A."/>
            <person name="Daum C."/>
            <person name="Hundley H."/>
            <person name="Pangilinan J."/>
            <person name="Johnson J."/>
            <person name="Barry K."/>
            <person name="LaButti K."/>
            <person name="Ng V."/>
            <person name="Ahrendt S."/>
            <person name="Min B."/>
            <person name="Choi I.G."/>
            <person name="Park H."/>
            <person name="Plett J.M."/>
            <person name="Magnuson J."/>
            <person name="Spatafora J.W."/>
            <person name="Nagy L.G."/>
            <person name="Henrissat B."/>
            <person name="Grigoriev I.V."/>
            <person name="Yang Z.L."/>
            <person name="Xu J."/>
            <person name="Martin F.M."/>
        </authorList>
    </citation>
    <scope>NUCLEOTIDE SEQUENCE</scope>
    <source>
        <strain evidence="1">KUC20120723A-06</strain>
    </source>
</reference>
<dbReference type="Proteomes" id="UP000790709">
    <property type="component" value="Unassembled WGS sequence"/>
</dbReference>
<evidence type="ECO:0000313" key="2">
    <source>
        <dbReference type="Proteomes" id="UP000790709"/>
    </source>
</evidence>
<name>A0ACB8B7L7_9AGAM</name>
<accession>A0ACB8B7L7</accession>
<sequence length="277" mass="30527">MGSPLLLSPLVTGTPPSLPPSTPSSLPDIRGLPSIAPTPTSGSLPTSPAVLSLGIGHNPPHQLSQQQLPAPRPLSRHFILPEWTSTQQKRFERRISRLTASAGLPFAWVDNPEWIALCDEFIPGAKIPSQRTLARRLIPEAVCELRAGVKEVVRGRETTVQADGWTGINNHHLIAFMVMADRKVYTVRVHDASMERKTAENLLYLLEDVLKTVEQEWGGVIVAVVTDASGESRKARRLLGEKHPSLVVLDCYAHQVGFFTFSLDSRTDHHTCHIRSI</sequence>
<comment type="caution">
    <text evidence="1">The sequence shown here is derived from an EMBL/GenBank/DDBJ whole genome shotgun (WGS) entry which is preliminary data.</text>
</comment>
<proteinExistence type="predicted"/>